<protein>
    <submittedName>
        <fullName evidence="2">Uncharacterized protein</fullName>
    </submittedName>
</protein>
<keyword evidence="1" id="KW-0472">Membrane</keyword>
<keyword evidence="1" id="KW-1133">Transmembrane helix</keyword>
<dbReference type="AlphaFoldDB" id="X0X8P1"/>
<gene>
    <name evidence="2" type="ORF">S01H1_70222</name>
</gene>
<sequence length="133" mass="13917">MVESMIGPDTMKKLMAKMLGLVFTILAFVGMLMIVFTSIAPTFHAHLWPALLSVGFAGAWLTAKGKGTKMRLAGIAFLAGLWILLNSIMGWVEPAAGSAGAEFMTPVMLALSAMGALLVVFGSLIGILGAMKS</sequence>
<organism evidence="2">
    <name type="scientific">marine sediment metagenome</name>
    <dbReference type="NCBI Taxonomy" id="412755"/>
    <lineage>
        <taxon>unclassified sequences</taxon>
        <taxon>metagenomes</taxon>
        <taxon>ecological metagenomes</taxon>
    </lineage>
</organism>
<comment type="caution">
    <text evidence="2">The sequence shown here is derived from an EMBL/GenBank/DDBJ whole genome shotgun (WGS) entry which is preliminary data.</text>
</comment>
<proteinExistence type="predicted"/>
<name>X0X8P1_9ZZZZ</name>
<keyword evidence="1" id="KW-0812">Transmembrane</keyword>
<feature type="transmembrane region" description="Helical" evidence="1">
    <location>
        <begin position="21"/>
        <end position="40"/>
    </location>
</feature>
<evidence type="ECO:0000313" key="2">
    <source>
        <dbReference type="EMBL" id="GAG31797.1"/>
    </source>
</evidence>
<feature type="transmembrane region" description="Helical" evidence="1">
    <location>
        <begin position="107"/>
        <end position="131"/>
    </location>
</feature>
<evidence type="ECO:0000256" key="1">
    <source>
        <dbReference type="SAM" id="Phobius"/>
    </source>
</evidence>
<feature type="transmembrane region" description="Helical" evidence="1">
    <location>
        <begin position="46"/>
        <end position="63"/>
    </location>
</feature>
<reference evidence="2" key="1">
    <citation type="journal article" date="2014" name="Front. Microbiol.">
        <title>High frequency of phylogenetically diverse reductive dehalogenase-homologous genes in deep subseafloor sedimentary metagenomes.</title>
        <authorList>
            <person name="Kawai M."/>
            <person name="Futagami T."/>
            <person name="Toyoda A."/>
            <person name="Takaki Y."/>
            <person name="Nishi S."/>
            <person name="Hori S."/>
            <person name="Arai W."/>
            <person name="Tsubouchi T."/>
            <person name="Morono Y."/>
            <person name="Uchiyama I."/>
            <person name="Ito T."/>
            <person name="Fujiyama A."/>
            <person name="Inagaki F."/>
            <person name="Takami H."/>
        </authorList>
    </citation>
    <scope>NUCLEOTIDE SEQUENCE</scope>
    <source>
        <strain evidence="2">Expedition CK06-06</strain>
    </source>
</reference>
<feature type="transmembrane region" description="Helical" evidence="1">
    <location>
        <begin position="72"/>
        <end position="92"/>
    </location>
</feature>
<dbReference type="EMBL" id="BARS01046683">
    <property type="protein sequence ID" value="GAG31797.1"/>
    <property type="molecule type" value="Genomic_DNA"/>
</dbReference>
<accession>X0X8P1</accession>